<dbReference type="GO" id="GO:0016070">
    <property type="term" value="P:RNA metabolic process"/>
    <property type="evidence" value="ECO:0007669"/>
    <property type="project" value="InterPro"/>
</dbReference>
<feature type="domain" description="Toxin SymE-like" evidence="1">
    <location>
        <begin position="4"/>
        <end position="60"/>
    </location>
</feature>
<evidence type="ECO:0000313" key="3">
    <source>
        <dbReference type="Proteomes" id="UP000216411"/>
    </source>
</evidence>
<protein>
    <submittedName>
        <fullName evidence="2">Type I addiction module toxin, SymE family</fullName>
    </submittedName>
</protein>
<organism evidence="2 3">
    <name type="scientific">Lachnotalea glycerini</name>
    <dbReference type="NCBI Taxonomy" id="1763509"/>
    <lineage>
        <taxon>Bacteria</taxon>
        <taxon>Bacillati</taxon>
        <taxon>Bacillota</taxon>
        <taxon>Clostridia</taxon>
        <taxon>Lachnospirales</taxon>
        <taxon>Lachnospiraceae</taxon>
        <taxon>Lachnotalea</taxon>
    </lineage>
</organism>
<dbReference type="GO" id="GO:0003723">
    <property type="term" value="F:RNA binding"/>
    <property type="evidence" value="ECO:0007669"/>
    <property type="project" value="InterPro"/>
</dbReference>
<name>A0A371JDY2_9FIRM</name>
<dbReference type="InterPro" id="IPR014944">
    <property type="entry name" value="Toxin_SymE-like"/>
</dbReference>
<sequence>MKTKQMKVLYASRSSSKRYIGGNTYTCTPKISMEGKWLEELGFHIGDAIQVFYEDNCIRIAPAMVCEEQAQYEAEPDR</sequence>
<dbReference type="AlphaFoldDB" id="A0A371JDY2"/>
<reference evidence="2 3" key="1">
    <citation type="journal article" date="2017" name="Genome Announc.">
        <title>Draft Genome Sequence of a Sporulating and Motile Strain of Lachnotalea glycerini Isolated from Water in Quebec City, Canada.</title>
        <authorList>
            <person name="Maheux A.F."/>
            <person name="Boudreau D.K."/>
            <person name="Berube E."/>
            <person name="Boissinot M."/>
            <person name="Raymond F."/>
            <person name="Brodeur S."/>
            <person name="Corbeil J."/>
            <person name="Isabel S."/>
            <person name="Omar R.F."/>
            <person name="Bergeron M.G."/>
        </authorList>
    </citation>
    <scope>NUCLEOTIDE SEQUENCE [LARGE SCALE GENOMIC DNA]</scope>
    <source>
        <strain evidence="2 3">CCRI-19302</strain>
    </source>
</reference>
<dbReference type="RefSeq" id="WP_094376007.1">
    <property type="nucleotide sequence ID" value="NZ_NOKA02000024.1"/>
</dbReference>
<proteinExistence type="predicted"/>
<keyword evidence="3" id="KW-1185">Reference proteome</keyword>
<dbReference type="EMBL" id="NOKA02000024">
    <property type="protein sequence ID" value="RDY30980.1"/>
    <property type="molecule type" value="Genomic_DNA"/>
</dbReference>
<dbReference type="OrthoDB" id="9803936at2"/>
<accession>A0A371JDY2</accession>
<dbReference type="Proteomes" id="UP000216411">
    <property type="component" value="Unassembled WGS sequence"/>
</dbReference>
<evidence type="ECO:0000313" key="2">
    <source>
        <dbReference type="EMBL" id="RDY30980.1"/>
    </source>
</evidence>
<comment type="caution">
    <text evidence="2">The sequence shown here is derived from an EMBL/GenBank/DDBJ whole genome shotgun (WGS) entry which is preliminary data.</text>
</comment>
<dbReference type="Pfam" id="PF08845">
    <property type="entry name" value="SymE_toxin"/>
    <property type="match status" value="1"/>
</dbReference>
<dbReference type="GO" id="GO:0005737">
    <property type="term" value="C:cytoplasm"/>
    <property type="evidence" value="ECO:0007669"/>
    <property type="project" value="InterPro"/>
</dbReference>
<gene>
    <name evidence="2" type="ORF">CG710_011945</name>
</gene>
<dbReference type="GO" id="GO:0016788">
    <property type="term" value="F:hydrolase activity, acting on ester bonds"/>
    <property type="evidence" value="ECO:0007669"/>
    <property type="project" value="InterPro"/>
</dbReference>
<evidence type="ECO:0000259" key="1">
    <source>
        <dbReference type="Pfam" id="PF08845"/>
    </source>
</evidence>